<reference evidence="15" key="2">
    <citation type="submission" date="2021-01" db="EMBL/GenBank/DDBJ databases">
        <authorList>
            <person name="Mieszkin S."/>
            <person name="Pouder E."/>
            <person name="Alain K."/>
        </authorList>
    </citation>
    <scope>NUCLEOTIDE SEQUENCE</scope>
    <source>
        <strain evidence="15">HW T2.11</strain>
    </source>
</reference>
<keyword evidence="12" id="KW-0418">Kinase</keyword>
<evidence type="ECO:0000256" key="7">
    <source>
        <dbReference type="ARBA" id="ARBA00022490"/>
    </source>
</evidence>
<dbReference type="InterPro" id="IPR008279">
    <property type="entry name" value="PEP-util_enz_mobile_dom"/>
</dbReference>
<dbReference type="InterPro" id="IPR003018">
    <property type="entry name" value="GAF"/>
</dbReference>
<protein>
    <recommendedName>
        <fullName evidence="5">phosphoenolpyruvate--protein phosphotransferase</fullName>
        <ecNumber evidence="5">2.7.3.9</ecNumber>
    </recommendedName>
</protein>
<dbReference type="Pfam" id="PF01590">
    <property type="entry name" value="GAF"/>
    <property type="match status" value="1"/>
</dbReference>
<dbReference type="AlphaFoldDB" id="A0A963YS70"/>
<dbReference type="InterPro" id="IPR036637">
    <property type="entry name" value="Phosphohistidine_dom_sf"/>
</dbReference>
<proteinExistence type="inferred from homology"/>
<sequence>MATEVCSLYVMRTGEVLELIATCGLELEAVGRTRLRLGEGIVGLVAAMGSALNLADARAHPAFAQRPETGEAAFASLLAIPVRRSGHIIGVLTVQNREPRRFTELEQEAVETVAMLLAEMLTAAGAVEVRDEGFGATLPRRFDGLALASGIVMGPIVRAEQHFAHRQVLAADPVAEQQRLLTASEQMRHGLEELIRGTSAAMTDDASGDVMAAYRMIAADAGWLKRVSAMIEGGFSAEAAVTRVLGELREKMRRIADPYLRERLVDIEDLGNRLVKQLNRLDPCGLPRVGGDAQDVVGAILVARRLGPAELLDWHARGVAGIVIEEGSAAGHAAILARSLGLPALSDARGAVDACQDGDEGILDTEDGIFILRPGDEVRHAYANAITLERAQAAQSASLRDLPAVTADGVSVSLMINLGLPLELPQLEATGAAGIGLYRTEISLLAQHRPSTATADQAVEDGFLASDKLMGRQTAEYARVLDRAAGRPVLFRTLDLGGDKLLPNASLPESENPAMGWRSLRIGLDRPMILRRQLRAMLAAAQGRPLSIMFPMVATIAEFRAARGLLEAEVARLEHGPEQLQVGTMLEVPALLWQLPQLMKEVDFVSVGSNDLMQFLFAADRGTPNLAGRYDLISPPVLDLFDSVVRHAEAEGVWLSFCGEAAGRPLEALILVALGFHSLSMSPAALPRVKTLLRKADLAGFRKVLSAIRSHNPLAASLRDPLSSWAREHGLPV</sequence>
<comment type="caution">
    <text evidence="15">The sequence shown here is derived from an EMBL/GenBank/DDBJ whole genome shotgun (WGS) entry which is preliminary data.</text>
</comment>
<dbReference type="SUPFAM" id="SSF52009">
    <property type="entry name" value="Phosphohistidine domain"/>
    <property type="match status" value="1"/>
</dbReference>
<dbReference type="InterPro" id="IPR006318">
    <property type="entry name" value="PTS_EI-like"/>
</dbReference>
<dbReference type="InterPro" id="IPR029016">
    <property type="entry name" value="GAF-like_dom_sf"/>
</dbReference>
<reference evidence="15" key="1">
    <citation type="journal article" date="2021" name="Microorganisms">
        <title>Acidisoma silvae sp. nov. and Acidisomacellulosilytica sp. nov., Two Acidophilic Bacteria Isolated from Decaying Wood, Hydrolyzing Cellulose and Producing Poly-3-hydroxybutyrate.</title>
        <authorList>
            <person name="Mieszkin S."/>
            <person name="Pouder E."/>
            <person name="Uroz S."/>
            <person name="Simon-Colin C."/>
            <person name="Alain K."/>
        </authorList>
    </citation>
    <scope>NUCLEOTIDE SEQUENCE</scope>
    <source>
        <strain evidence="15">HW T2.11</strain>
    </source>
</reference>
<evidence type="ECO:0000256" key="2">
    <source>
        <dbReference type="ARBA" id="ARBA00001946"/>
    </source>
</evidence>
<gene>
    <name evidence="15" type="primary">ptsP</name>
    <name evidence="15" type="ORF">ASILVAE211_09760</name>
</gene>
<dbReference type="SUPFAM" id="SSF47831">
    <property type="entry name" value="Enzyme I of the PEP:sugar phosphotransferase system HPr-binding (sub)domain"/>
    <property type="match status" value="1"/>
</dbReference>
<dbReference type="GO" id="GO:0008965">
    <property type="term" value="F:phosphoenolpyruvate-protein phosphotransferase activity"/>
    <property type="evidence" value="ECO:0007669"/>
    <property type="project" value="UniProtKB-EC"/>
</dbReference>
<dbReference type="InterPro" id="IPR008731">
    <property type="entry name" value="PTS_EIN"/>
</dbReference>
<dbReference type="Gene3D" id="3.30.450.40">
    <property type="match status" value="1"/>
</dbReference>
<keyword evidence="7" id="KW-0963">Cytoplasm</keyword>
<organism evidence="15 16">
    <name type="scientific">Acidisoma silvae</name>
    <dbReference type="NCBI Taxonomy" id="2802396"/>
    <lineage>
        <taxon>Bacteria</taxon>
        <taxon>Pseudomonadati</taxon>
        <taxon>Pseudomonadota</taxon>
        <taxon>Alphaproteobacteria</taxon>
        <taxon>Acetobacterales</taxon>
        <taxon>Acidocellaceae</taxon>
        <taxon>Acidisoma</taxon>
    </lineage>
</organism>
<comment type="catalytic activity">
    <reaction evidence="1">
        <text>L-histidyl-[protein] + phosphoenolpyruvate = N(pros)-phospho-L-histidyl-[protein] + pyruvate</text>
        <dbReference type="Rhea" id="RHEA:23880"/>
        <dbReference type="Rhea" id="RHEA-COMP:9745"/>
        <dbReference type="Rhea" id="RHEA-COMP:9746"/>
        <dbReference type="ChEBI" id="CHEBI:15361"/>
        <dbReference type="ChEBI" id="CHEBI:29979"/>
        <dbReference type="ChEBI" id="CHEBI:58702"/>
        <dbReference type="ChEBI" id="CHEBI:64837"/>
        <dbReference type="EC" id="2.7.3.9"/>
    </reaction>
</comment>
<evidence type="ECO:0000256" key="8">
    <source>
        <dbReference type="ARBA" id="ARBA00022597"/>
    </source>
</evidence>
<dbReference type="InterPro" id="IPR050499">
    <property type="entry name" value="PEP-utilizing_PTS_enzyme"/>
</dbReference>
<dbReference type="EMBL" id="JAESVB010000003">
    <property type="protein sequence ID" value="MCB8875465.1"/>
    <property type="molecule type" value="Genomic_DNA"/>
</dbReference>
<accession>A0A963YS70</accession>
<dbReference type="SMART" id="SM00065">
    <property type="entry name" value="GAF"/>
    <property type="match status" value="1"/>
</dbReference>
<dbReference type="PRINTS" id="PR01736">
    <property type="entry name" value="PHPHTRNFRASE"/>
</dbReference>
<name>A0A963YS70_9PROT</name>
<evidence type="ECO:0000256" key="6">
    <source>
        <dbReference type="ARBA" id="ARBA00022448"/>
    </source>
</evidence>
<keyword evidence="6" id="KW-0813">Transport</keyword>
<evidence type="ECO:0000256" key="3">
    <source>
        <dbReference type="ARBA" id="ARBA00004496"/>
    </source>
</evidence>
<dbReference type="GO" id="GO:0009401">
    <property type="term" value="P:phosphoenolpyruvate-dependent sugar phosphotransferase system"/>
    <property type="evidence" value="ECO:0007669"/>
    <property type="project" value="UniProtKB-KW"/>
</dbReference>
<evidence type="ECO:0000256" key="5">
    <source>
        <dbReference type="ARBA" id="ARBA00012232"/>
    </source>
</evidence>
<dbReference type="Proteomes" id="UP000708298">
    <property type="component" value="Unassembled WGS sequence"/>
</dbReference>
<dbReference type="SUPFAM" id="SSF51621">
    <property type="entry name" value="Phosphoenolpyruvate/pyruvate domain"/>
    <property type="match status" value="1"/>
</dbReference>
<dbReference type="Gene3D" id="1.10.274.10">
    <property type="entry name" value="PtsI, HPr-binding domain"/>
    <property type="match status" value="1"/>
</dbReference>
<dbReference type="GO" id="GO:0016301">
    <property type="term" value="F:kinase activity"/>
    <property type="evidence" value="ECO:0007669"/>
    <property type="project" value="UniProtKB-KW"/>
</dbReference>
<dbReference type="EC" id="2.7.3.9" evidence="5"/>
<dbReference type="Pfam" id="PF02896">
    <property type="entry name" value="PEP-utilizers_C"/>
    <property type="match status" value="1"/>
</dbReference>
<keyword evidence="11" id="KW-0479">Metal-binding</keyword>
<dbReference type="GO" id="GO:0046872">
    <property type="term" value="F:metal ion binding"/>
    <property type="evidence" value="ECO:0007669"/>
    <property type="project" value="UniProtKB-KW"/>
</dbReference>
<evidence type="ECO:0000313" key="15">
    <source>
        <dbReference type="EMBL" id="MCB8875465.1"/>
    </source>
</evidence>
<keyword evidence="9 15" id="KW-0808">Transferase</keyword>
<dbReference type="PROSITE" id="PS00742">
    <property type="entry name" value="PEP_ENZYMES_2"/>
    <property type="match status" value="1"/>
</dbReference>
<evidence type="ECO:0000256" key="13">
    <source>
        <dbReference type="ARBA" id="ARBA00022842"/>
    </source>
</evidence>
<keyword evidence="8" id="KW-0762">Sugar transport</keyword>
<dbReference type="NCBIfam" id="TIGR01417">
    <property type="entry name" value="PTS_I_fam"/>
    <property type="match status" value="1"/>
</dbReference>
<keyword evidence="16" id="KW-1185">Reference proteome</keyword>
<evidence type="ECO:0000256" key="11">
    <source>
        <dbReference type="ARBA" id="ARBA00022723"/>
    </source>
</evidence>
<evidence type="ECO:0000256" key="1">
    <source>
        <dbReference type="ARBA" id="ARBA00000683"/>
    </source>
</evidence>
<dbReference type="SUPFAM" id="SSF55781">
    <property type="entry name" value="GAF domain-like"/>
    <property type="match status" value="1"/>
</dbReference>
<dbReference type="InterPro" id="IPR015813">
    <property type="entry name" value="Pyrv/PenolPyrv_kinase-like_dom"/>
</dbReference>
<dbReference type="PANTHER" id="PTHR46244">
    <property type="entry name" value="PHOSPHOENOLPYRUVATE-PROTEIN PHOSPHOTRANSFERASE"/>
    <property type="match status" value="1"/>
</dbReference>
<dbReference type="Gene3D" id="3.20.20.60">
    <property type="entry name" value="Phosphoenolpyruvate-binding domains"/>
    <property type="match status" value="1"/>
</dbReference>
<dbReference type="PANTHER" id="PTHR46244:SF6">
    <property type="entry name" value="PHOSPHOENOLPYRUVATE-PROTEIN PHOSPHOTRANSFERASE"/>
    <property type="match status" value="1"/>
</dbReference>
<dbReference type="Gene3D" id="3.50.30.10">
    <property type="entry name" value="Phosphohistidine domain"/>
    <property type="match status" value="1"/>
</dbReference>
<dbReference type="InterPro" id="IPR000121">
    <property type="entry name" value="PEP_util_C"/>
</dbReference>
<dbReference type="GO" id="GO:0005737">
    <property type="term" value="C:cytoplasm"/>
    <property type="evidence" value="ECO:0007669"/>
    <property type="project" value="UniProtKB-SubCell"/>
</dbReference>
<dbReference type="InterPro" id="IPR040442">
    <property type="entry name" value="Pyrv_kinase-like_dom_sf"/>
</dbReference>
<evidence type="ECO:0000256" key="9">
    <source>
        <dbReference type="ARBA" id="ARBA00022679"/>
    </source>
</evidence>
<dbReference type="InterPro" id="IPR023151">
    <property type="entry name" value="PEP_util_CS"/>
</dbReference>
<keyword evidence="10" id="KW-0598">Phosphotransferase system</keyword>
<evidence type="ECO:0000256" key="4">
    <source>
        <dbReference type="ARBA" id="ARBA00007837"/>
    </source>
</evidence>
<comment type="similarity">
    <text evidence="4">Belongs to the PEP-utilizing enzyme family.</text>
</comment>
<evidence type="ECO:0000313" key="16">
    <source>
        <dbReference type="Proteomes" id="UP000708298"/>
    </source>
</evidence>
<evidence type="ECO:0000256" key="10">
    <source>
        <dbReference type="ARBA" id="ARBA00022683"/>
    </source>
</evidence>
<dbReference type="Pfam" id="PF05524">
    <property type="entry name" value="PEP-utilisers_N"/>
    <property type="match status" value="1"/>
</dbReference>
<dbReference type="Pfam" id="PF00391">
    <property type="entry name" value="PEP-utilizers"/>
    <property type="match status" value="1"/>
</dbReference>
<evidence type="ECO:0000256" key="12">
    <source>
        <dbReference type="ARBA" id="ARBA00022777"/>
    </source>
</evidence>
<dbReference type="InterPro" id="IPR036618">
    <property type="entry name" value="PtsI_HPr-bd_sf"/>
</dbReference>
<comment type="subcellular location">
    <subcellularLocation>
        <location evidence="3">Cytoplasm</location>
    </subcellularLocation>
</comment>
<comment type="cofactor">
    <cofactor evidence="2">
        <name>Mg(2+)</name>
        <dbReference type="ChEBI" id="CHEBI:18420"/>
    </cofactor>
</comment>
<feature type="domain" description="GAF" evidence="14">
    <location>
        <begin position="1"/>
        <end position="131"/>
    </location>
</feature>
<keyword evidence="13" id="KW-0460">Magnesium</keyword>
<evidence type="ECO:0000259" key="14">
    <source>
        <dbReference type="SMART" id="SM00065"/>
    </source>
</evidence>